<name>A0ABP7LJG3_9SPHN</name>
<dbReference type="Pfam" id="PF03009">
    <property type="entry name" value="GDPD"/>
    <property type="match status" value="1"/>
</dbReference>
<proteinExistence type="predicted"/>
<gene>
    <name evidence="2" type="ORF">GCM10022276_18770</name>
</gene>
<sequence>MGSGIPENSWGAFAAALERGCGIECDLRLTADNRIIVFHDSDAMRICASPMRIGKSTWDELSRLRVGERPIPTLEDLLSLVGGRVPLLLEVKVEDDLWRWGPALRRALLSNSDRIGVMSFDPRISSILKTVLPHVRRGLVVRANLAGWRRTIALWLAKPQFLAVDRAALDRPWVATLRRRMPVYSWTIRAAEERRQAQVHADALIWEADGRP</sequence>
<dbReference type="PANTHER" id="PTHR46211:SF1">
    <property type="entry name" value="GLYCEROPHOSPHODIESTER PHOSPHODIESTERASE, CYTOPLASMIC"/>
    <property type="match status" value="1"/>
</dbReference>
<dbReference type="Proteomes" id="UP001500827">
    <property type="component" value="Unassembled WGS sequence"/>
</dbReference>
<dbReference type="InterPro" id="IPR030395">
    <property type="entry name" value="GP_PDE_dom"/>
</dbReference>
<dbReference type="InterPro" id="IPR017946">
    <property type="entry name" value="PLC-like_Pdiesterase_TIM-brl"/>
</dbReference>
<evidence type="ECO:0000313" key="2">
    <source>
        <dbReference type="EMBL" id="GAA3900177.1"/>
    </source>
</evidence>
<evidence type="ECO:0000259" key="1">
    <source>
        <dbReference type="PROSITE" id="PS51704"/>
    </source>
</evidence>
<evidence type="ECO:0000313" key="3">
    <source>
        <dbReference type="Proteomes" id="UP001500827"/>
    </source>
</evidence>
<dbReference type="Gene3D" id="3.20.20.190">
    <property type="entry name" value="Phosphatidylinositol (PI) phosphodiesterase"/>
    <property type="match status" value="1"/>
</dbReference>
<dbReference type="RefSeq" id="WP_425565423.1">
    <property type="nucleotide sequence ID" value="NZ_BAABBM010000001.1"/>
</dbReference>
<dbReference type="SUPFAM" id="SSF51695">
    <property type="entry name" value="PLC-like phosphodiesterases"/>
    <property type="match status" value="1"/>
</dbReference>
<comment type="caution">
    <text evidence="2">The sequence shown here is derived from an EMBL/GenBank/DDBJ whole genome shotgun (WGS) entry which is preliminary data.</text>
</comment>
<organism evidence="2 3">
    <name type="scientific">Sphingomonas limnosediminicola</name>
    <dbReference type="NCBI Taxonomy" id="940133"/>
    <lineage>
        <taxon>Bacteria</taxon>
        <taxon>Pseudomonadati</taxon>
        <taxon>Pseudomonadota</taxon>
        <taxon>Alphaproteobacteria</taxon>
        <taxon>Sphingomonadales</taxon>
        <taxon>Sphingomonadaceae</taxon>
        <taxon>Sphingomonas</taxon>
    </lineage>
</organism>
<feature type="domain" description="GP-PDE" evidence="1">
    <location>
        <begin position="1"/>
        <end position="212"/>
    </location>
</feature>
<accession>A0ABP7LJG3</accession>
<dbReference type="EMBL" id="BAABBM010000001">
    <property type="protein sequence ID" value="GAA3900177.1"/>
    <property type="molecule type" value="Genomic_DNA"/>
</dbReference>
<dbReference type="PANTHER" id="PTHR46211">
    <property type="entry name" value="GLYCEROPHOSPHORYL DIESTER PHOSPHODIESTERASE"/>
    <property type="match status" value="1"/>
</dbReference>
<dbReference type="PROSITE" id="PS51704">
    <property type="entry name" value="GP_PDE"/>
    <property type="match status" value="1"/>
</dbReference>
<protein>
    <submittedName>
        <fullName evidence="2">Glycerophosphodiester phosphodiesterase family protein</fullName>
    </submittedName>
</protein>
<keyword evidence="3" id="KW-1185">Reference proteome</keyword>
<reference evidence="3" key="1">
    <citation type="journal article" date="2019" name="Int. J. Syst. Evol. Microbiol.">
        <title>The Global Catalogue of Microorganisms (GCM) 10K type strain sequencing project: providing services to taxonomists for standard genome sequencing and annotation.</title>
        <authorList>
            <consortium name="The Broad Institute Genomics Platform"/>
            <consortium name="The Broad Institute Genome Sequencing Center for Infectious Disease"/>
            <person name="Wu L."/>
            <person name="Ma J."/>
        </authorList>
    </citation>
    <scope>NUCLEOTIDE SEQUENCE [LARGE SCALE GENOMIC DNA]</scope>
    <source>
        <strain evidence="3">JCM 17543</strain>
    </source>
</reference>